<dbReference type="InterPro" id="IPR018484">
    <property type="entry name" value="FGGY_N"/>
</dbReference>
<dbReference type="PIRSF" id="PIRSF000538">
    <property type="entry name" value="GlpK"/>
    <property type="match status" value="1"/>
</dbReference>
<comment type="caution">
    <text evidence="7">The sequence shown here is derived from an EMBL/GenBank/DDBJ whole genome shotgun (WGS) entry which is preliminary data.</text>
</comment>
<dbReference type="CDD" id="cd07804">
    <property type="entry name" value="ASKHA_NBD_FGGY_RrXK-like"/>
    <property type="match status" value="1"/>
</dbReference>
<feature type="domain" description="Carbohydrate kinase FGGY N-terminal" evidence="5">
    <location>
        <begin position="5"/>
        <end position="245"/>
    </location>
</feature>
<protein>
    <submittedName>
        <fullName evidence="7">FGGY-family carbohydrate kinase</fullName>
    </submittedName>
</protein>
<dbReference type="Gene3D" id="3.30.420.40">
    <property type="match status" value="2"/>
</dbReference>
<keyword evidence="3" id="KW-0808">Transferase</keyword>
<proteinExistence type="inferred from homology"/>
<comment type="similarity">
    <text evidence="1">Belongs to the FGGY kinase family.</text>
</comment>
<dbReference type="Pfam" id="PF00370">
    <property type="entry name" value="FGGY_N"/>
    <property type="match status" value="1"/>
</dbReference>
<dbReference type="SUPFAM" id="SSF53067">
    <property type="entry name" value="Actin-like ATPase domain"/>
    <property type="match status" value="2"/>
</dbReference>
<keyword evidence="2" id="KW-0119">Carbohydrate metabolism</keyword>
<evidence type="ECO:0000313" key="8">
    <source>
        <dbReference type="Proteomes" id="UP000434342"/>
    </source>
</evidence>
<reference evidence="7 8" key="1">
    <citation type="submission" date="2019-08" db="EMBL/GenBank/DDBJ databases">
        <title>In-depth cultivation of the pig gut microbiome towards novel bacterial diversity and tailored functional studies.</title>
        <authorList>
            <person name="Wylensek D."/>
            <person name="Hitch T.C.A."/>
            <person name="Clavel T."/>
        </authorList>
    </citation>
    <scope>NUCLEOTIDE SEQUENCE [LARGE SCALE GENOMIC DNA]</scope>
    <source>
        <strain evidence="7 8">WB01_CNA04</strain>
    </source>
</reference>
<dbReference type="InterPro" id="IPR000577">
    <property type="entry name" value="Carb_kinase_FGGY"/>
</dbReference>
<dbReference type="GO" id="GO:0016301">
    <property type="term" value="F:kinase activity"/>
    <property type="evidence" value="ECO:0007669"/>
    <property type="project" value="UniProtKB-KW"/>
</dbReference>
<dbReference type="GO" id="GO:0042732">
    <property type="term" value="P:D-xylose metabolic process"/>
    <property type="evidence" value="ECO:0007669"/>
    <property type="project" value="UniProtKB-KW"/>
</dbReference>
<gene>
    <name evidence="7" type="ORF">FYJ69_01730</name>
</gene>
<dbReference type="Proteomes" id="UP000434342">
    <property type="component" value="Unassembled WGS sequence"/>
</dbReference>
<evidence type="ECO:0000259" key="5">
    <source>
        <dbReference type="Pfam" id="PF00370"/>
    </source>
</evidence>
<organism evidence="7 8">
    <name type="scientific">Parafannyhessea umbonata</name>
    <dbReference type="NCBI Taxonomy" id="604330"/>
    <lineage>
        <taxon>Bacteria</taxon>
        <taxon>Bacillati</taxon>
        <taxon>Actinomycetota</taxon>
        <taxon>Coriobacteriia</taxon>
        <taxon>Coriobacteriales</taxon>
        <taxon>Atopobiaceae</taxon>
        <taxon>Parafannyhessea</taxon>
    </lineage>
</organism>
<dbReference type="PANTHER" id="PTHR43095">
    <property type="entry name" value="SUGAR KINASE"/>
    <property type="match status" value="1"/>
</dbReference>
<accession>A0A6N7X7S6</accession>
<keyword evidence="2" id="KW-0859">Xylose metabolism</keyword>
<dbReference type="InterPro" id="IPR018485">
    <property type="entry name" value="FGGY_C"/>
</dbReference>
<dbReference type="PANTHER" id="PTHR43095:SF5">
    <property type="entry name" value="XYLULOSE KINASE"/>
    <property type="match status" value="1"/>
</dbReference>
<dbReference type="Pfam" id="PF02782">
    <property type="entry name" value="FGGY_C"/>
    <property type="match status" value="1"/>
</dbReference>
<evidence type="ECO:0000256" key="1">
    <source>
        <dbReference type="ARBA" id="ARBA00009156"/>
    </source>
</evidence>
<feature type="domain" description="Carbohydrate kinase FGGY C-terminal" evidence="6">
    <location>
        <begin position="265"/>
        <end position="453"/>
    </location>
</feature>
<keyword evidence="4 7" id="KW-0418">Kinase</keyword>
<dbReference type="AlphaFoldDB" id="A0A6N7X7S6"/>
<evidence type="ECO:0000259" key="6">
    <source>
        <dbReference type="Pfam" id="PF02782"/>
    </source>
</evidence>
<dbReference type="InterPro" id="IPR043129">
    <property type="entry name" value="ATPase_NBD"/>
</dbReference>
<evidence type="ECO:0000256" key="4">
    <source>
        <dbReference type="ARBA" id="ARBA00022777"/>
    </source>
</evidence>
<evidence type="ECO:0000256" key="2">
    <source>
        <dbReference type="ARBA" id="ARBA00022629"/>
    </source>
</evidence>
<evidence type="ECO:0000313" key="7">
    <source>
        <dbReference type="EMBL" id="MST59633.1"/>
    </source>
</evidence>
<name>A0A6N7X7S6_9ACTN</name>
<dbReference type="InterPro" id="IPR050406">
    <property type="entry name" value="FGGY_Carb_Kinase"/>
</dbReference>
<evidence type="ECO:0000256" key="3">
    <source>
        <dbReference type="ARBA" id="ARBA00022679"/>
    </source>
</evidence>
<sequence>MAGCYFMGIDTGTFASKGVIIDADANVISESSAEHGMENPKPGYYEHDAEAVWWHDFCQISNDLITKSGIDPKDIKGVAASALGADCLPVDEECRPLRKAILYGIDARALDQCHELTEMYGESQIKEWFGRPLGSSDVMPKILWIKENEPEVYARTYKFLTGSSYITAKLTGEYYVDKFLGLASFNPLYKEDGTPDPDLCRPICRPDQLAKVGETTDIAGYVTPQAAQETGLAVGTPVTVGTDDSGAEGISCGIGRLGDLMLQFGSSIYMFLVTDHLVNDDRIWRERFIIPGTFDVSAGTNTAGTLTRWLRDNVFVDLKKVGEDGGENAYAAMAEEASDVPLGSDGLICLPYFAGERTPINDPHASGVYFGLRTSHTRAHLYRAGLEGVAFSINQHFKIFEEDGAPISRVMAAGGGTKNSLWMQIVADVTGKEIAVPSIGIGASYGDAMMAAVGTGTWSGFGELASKVRPGVTYKPDMENHERYEKSQRVFDALYPATKELMHELNC</sequence>
<dbReference type="EMBL" id="VUND01000001">
    <property type="protein sequence ID" value="MST59633.1"/>
    <property type="molecule type" value="Genomic_DNA"/>
</dbReference>